<dbReference type="Gene3D" id="2.120.10.30">
    <property type="entry name" value="TolB, C-terminal domain"/>
    <property type="match status" value="1"/>
</dbReference>
<dbReference type="RefSeq" id="WP_248211033.1">
    <property type="nucleotide sequence ID" value="NZ_JALNMH010000015.1"/>
</dbReference>
<dbReference type="InterPro" id="IPR011042">
    <property type="entry name" value="6-blade_b-propeller_TolB-like"/>
</dbReference>
<evidence type="ECO:0000313" key="4">
    <source>
        <dbReference type="Proteomes" id="UP001431449"/>
    </source>
</evidence>
<dbReference type="SUPFAM" id="SSF50952">
    <property type="entry name" value="Soluble quinoprotein glucose dehydrogenase"/>
    <property type="match status" value="1"/>
</dbReference>
<dbReference type="PANTHER" id="PTHR19328:SF75">
    <property type="entry name" value="ALDOSE SUGAR DEHYDROGENASE YLII"/>
    <property type="match status" value="1"/>
</dbReference>
<sequence length="400" mass="42718">MRKNCLALLIAVSLTACQPAAESAANAPAANEAAASASGTTAAAPASISIPTQLGAVTLTTVARGMPNPWALAFLPDGDMLVTERSGALRRVAADGSVSEPIKGVPAVVAEGQGGLLDVVVSPGFASDGLVYLTYAEPGEGKLAGTAAARGRLEGDTLVDVEVIFRQVPKTDSRHHFGSRLVFHGEHLYITMGDRGDRPTAQDLGSHMGTVARIFPDGRVPEDNPFVGQEGAQPETWSYGHRNQQGAALNPWTQVLWTHEHGPKGGDEVNIPQAGRNYGWPIITYGINYSGFPIPEAEGESKEGLEQPHYYWEVSPGVSGMAFYAHERFPAWQRSLFVGSLAQRALIRLSLDEVGNVVGEERLLEAQGWRIRDVRVGPDGAVWALTDETDGRLLRLELKG</sequence>
<reference evidence="3" key="1">
    <citation type="submission" date="2022-04" db="EMBL/GenBank/DDBJ databases">
        <title>Lysobacter sp. CAU 1642 isolated from sea sand.</title>
        <authorList>
            <person name="Kim W."/>
        </authorList>
    </citation>
    <scope>NUCLEOTIDE SEQUENCE</scope>
    <source>
        <strain evidence="3">CAU 1642</strain>
    </source>
</reference>
<feature type="chain" id="PRO_5045798328" evidence="1">
    <location>
        <begin position="21"/>
        <end position="400"/>
    </location>
</feature>
<proteinExistence type="predicted"/>
<feature type="domain" description="Glucose/Sorbosone dehydrogenase" evidence="2">
    <location>
        <begin position="68"/>
        <end position="395"/>
    </location>
</feature>
<keyword evidence="4" id="KW-1185">Reference proteome</keyword>
<dbReference type="InterPro" id="IPR011041">
    <property type="entry name" value="Quinoprot_gluc/sorb_DH_b-prop"/>
</dbReference>
<protein>
    <submittedName>
        <fullName evidence="3">PQQ-dependent sugar dehydrogenase</fullName>
    </submittedName>
</protein>
<keyword evidence="1" id="KW-0732">Signal</keyword>
<dbReference type="PANTHER" id="PTHR19328">
    <property type="entry name" value="HEDGEHOG-INTERACTING PROTEIN"/>
    <property type="match status" value="1"/>
</dbReference>
<accession>A0ABT0GLD8</accession>
<comment type="caution">
    <text evidence="3">The sequence shown here is derived from an EMBL/GenBank/DDBJ whole genome shotgun (WGS) entry which is preliminary data.</text>
</comment>
<evidence type="ECO:0000313" key="3">
    <source>
        <dbReference type="EMBL" id="MCK7595228.1"/>
    </source>
</evidence>
<dbReference type="EMBL" id="JALNMH010000015">
    <property type="protein sequence ID" value="MCK7595228.1"/>
    <property type="molecule type" value="Genomic_DNA"/>
</dbReference>
<name>A0ABT0GLD8_9GAMM</name>
<evidence type="ECO:0000256" key="1">
    <source>
        <dbReference type="SAM" id="SignalP"/>
    </source>
</evidence>
<dbReference type="InterPro" id="IPR012938">
    <property type="entry name" value="Glc/Sorbosone_DH"/>
</dbReference>
<dbReference type="Proteomes" id="UP001431449">
    <property type="component" value="Unassembled WGS sequence"/>
</dbReference>
<dbReference type="Pfam" id="PF07995">
    <property type="entry name" value="GSDH"/>
    <property type="match status" value="1"/>
</dbReference>
<gene>
    <name evidence="3" type="ORF">M0G41_16330</name>
</gene>
<feature type="signal peptide" evidence="1">
    <location>
        <begin position="1"/>
        <end position="20"/>
    </location>
</feature>
<evidence type="ECO:0000259" key="2">
    <source>
        <dbReference type="Pfam" id="PF07995"/>
    </source>
</evidence>
<organism evidence="3 4">
    <name type="scientific">Pseudomarimonas salicorniae</name>
    <dbReference type="NCBI Taxonomy" id="2933270"/>
    <lineage>
        <taxon>Bacteria</taxon>
        <taxon>Pseudomonadati</taxon>
        <taxon>Pseudomonadota</taxon>
        <taxon>Gammaproteobacteria</taxon>
        <taxon>Lysobacterales</taxon>
        <taxon>Lysobacteraceae</taxon>
        <taxon>Pseudomarimonas</taxon>
    </lineage>
</organism>
<dbReference type="PROSITE" id="PS51257">
    <property type="entry name" value="PROKAR_LIPOPROTEIN"/>
    <property type="match status" value="1"/>
</dbReference>